<keyword evidence="8" id="KW-1185">Reference proteome</keyword>
<evidence type="ECO:0000256" key="7">
    <source>
        <dbReference type="SAM" id="SignalP"/>
    </source>
</evidence>
<dbReference type="Pfam" id="PF00201">
    <property type="entry name" value="UDPGT"/>
    <property type="match status" value="1"/>
</dbReference>
<reference evidence="9" key="1">
    <citation type="submission" date="2025-08" db="UniProtKB">
        <authorList>
            <consortium name="RefSeq"/>
        </authorList>
    </citation>
    <scope>IDENTIFICATION</scope>
</reference>
<dbReference type="OrthoDB" id="5835829at2759"/>
<dbReference type="Proteomes" id="UP000504632">
    <property type="component" value="Chromosome 10"/>
</dbReference>
<dbReference type="GO" id="GO:0016020">
    <property type="term" value="C:membrane"/>
    <property type="evidence" value="ECO:0007669"/>
    <property type="project" value="UniProtKB-SubCell"/>
</dbReference>
<name>A0A6J2WBW0_CHACN</name>
<evidence type="ECO:0000256" key="2">
    <source>
        <dbReference type="ARBA" id="ARBA00009995"/>
    </source>
</evidence>
<keyword evidence="6" id="KW-1133">Transmembrane helix</keyword>
<organism evidence="8 9">
    <name type="scientific">Chanos chanos</name>
    <name type="common">Milkfish</name>
    <name type="synonym">Mugil chanos</name>
    <dbReference type="NCBI Taxonomy" id="29144"/>
    <lineage>
        <taxon>Eukaryota</taxon>
        <taxon>Metazoa</taxon>
        <taxon>Chordata</taxon>
        <taxon>Craniata</taxon>
        <taxon>Vertebrata</taxon>
        <taxon>Euteleostomi</taxon>
        <taxon>Actinopterygii</taxon>
        <taxon>Neopterygii</taxon>
        <taxon>Teleostei</taxon>
        <taxon>Ostariophysi</taxon>
        <taxon>Gonorynchiformes</taxon>
        <taxon>Chanidae</taxon>
        <taxon>Chanos</taxon>
    </lineage>
</organism>
<dbReference type="PANTHER" id="PTHR48043">
    <property type="entry name" value="EG:EG0003.4 PROTEIN-RELATED"/>
    <property type="match status" value="1"/>
</dbReference>
<keyword evidence="6" id="KW-0472">Membrane</keyword>
<dbReference type="PANTHER" id="PTHR48043:SF161">
    <property type="entry name" value="UDP GLUCURONOSYLTRANSFERASE FAMILY 1 MEMBER A1"/>
    <property type="match status" value="1"/>
</dbReference>
<dbReference type="AlphaFoldDB" id="A0A6J2WBW0"/>
<evidence type="ECO:0000256" key="1">
    <source>
        <dbReference type="ARBA" id="ARBA00004167"/>
    </source>
</evidence>
<dbReference type="InterPro" id="IPR002213">
    <property type="entry name" value="UDP_glucos_trans"/>
</dbReference>
<keyword evidence="7" id="KW-0732">Signal</keyword>
<comment type="subcellular location">
    <subcellularLocation>
        <location evidence="1">Membrane</location>
        <topology evidence="1">Single-pass membrane protein</topology>
    </subcellularLocation>
</comment>
<keyword evidence="3" id="KW-0328">Glycosyltransferase</keyword>
<gene>
    <name evidence="9" type="primary">LOC115823019</name>
</gene>
<dbReference type="SUPFAM" id="SSF53756">
    <property type="entry name" value="UDP-Glycosyltransferase/glycogen phosphorylase"/>
    <property type="match status" value="1"/>
</dbReference>
<protein>
    <submittedName>
        <fullName evidence="9">UDP-glucuronosyltransferase 1-2-like</fullName>
    </submittedName>
</protein>
<evidence type="ECO:0000256" key="6">
    <source>
        <dbReference type="ARBA" id="ARBA00022989"/>
    </source>
</evidence>
<dbReference type="FunFam" id="3.40.50.2000:FF:000176">
    <property type="entry name" value="UDP glucuronosyltransferase 1 family, polypeptide A7"/>
    <property type="match status" value="1"/>
</dbReference>
<dbReference type="RefSeq" id="XP_030642875.1">
    <property type="nucleotide sequence ID" value="XM_030787015.1"/>
</dbReference>
<proteinExistence type="inferred from homology"/>
<feature type="chain" id="PRO_5027111962" evidence="7">
    <location>
        <begin position="21"/>
        <end position="285"/>
    </location>
</feature>
<dbReference type="GeneID" id="115823019"/>
<dbReference type="InParanoid" id="A0A6J2WBW0"/>
<dbReference type="InterPro" id="IPR050271">
    <property type="entry name" value="UDP-glycosyltransferase"/>
</dbReference>
<dbReference type="Gene3D" id="3.40.50.2000">
    <property type="entry name" value="Glycogen Phosphorylase B"/>
    <property type="match status" value="1"/>
</dbReference>
<evidence type="ECO:0000256" key="3">
    <source>
        <dbReference type="ARBA" id="ARBA00022676"/>
    </source>
</evidence>
<comment type="similarity">
    <text evidence="2">Belongs to the UDP-glycosyltransferase family.</text>
</comment>
<feature type="signal peptide" evidence="7">
    <location>
        <begin position="1"/>
        <end position="20"/>
    </location>
</feature>
<dbReference type="GO" id="GO:0008194">
    <property type="term" value="F:UDP-glycosyltransferase activity"/>
    <property type="evidence" value="ECO:0007669"/>
    <property type="project" value="InterPro"/>
</dbReference>
<evidence type="ECO:0000313" key="9">
    <source>
        <dbReference type="RefSeq" id="XP_030642875.1"/>
    </source>
</evidence>
<accession>A0A6J2WBW0</accession>
<sequence>MRGFIQGVLLYLICLGSTQAGKLLVIPADGSHWMGMKPLVEELGRRGHEVVVVIPEESLSMGPSEHTTTLTFPVPFTKAQLQEDLNVALQRMMLSDLSTDLAKFQNFLSSLKFLSKFTMMTETLLHNKELLQKLKDWDFDALITDPFQPVGVIVGEYLSIPSIYVQANMPCGAEYLATNCPTPSSYVPQRDTHYNDHMTFWQRSINFFRTMVQPLACATLYEYADVVATRFLQREASVVEIMSRAALWLNRVDFTFEYPHPQMPNMIMIGGFDHRTPKPLPAVSF</sequence>
<evidence type="ECO:0000256" key="4">
    <source>
        <dbReference type="ARBA" id="ARBA00022679"/>
    </source>
</evidence>
<keyword evidence="5" id="KW-0812">Transmembrane</keyword>
<evidence type="ECO:0000256" key="5">
    <source>
        <dbReference type="ARBA" id="ARBA00022692"/>
    </source>
</evidence>
<evidence type="ECO:0000313" key="8">
    <source>
        <dbReference type="Proteomes" id="UP000504632"/>
    </source>
</evidence>
<keyword evidence="4" id="KW-0808">Transferase</keyword>